<reference evidence="4" key="1">
    <citation type="submission" date="2022-10" db="EMBL/GenBank/DDBJ databases">
        <title>Culturing micro-colonial fungi from biological soil crusts in the Mojave desert and describing Neophaeococcomyces mojavensis, and introducing the new genera and species Taxawa tesnikishii.</title>
        <authorList>
            <person name="Kurbessoian T."/>
            <person name="Stajich J.E."/>
        </authorList>
    </citation>
    <scope>NUCLEOTIDE SEQUENCE</scope>
    <source>
        <strain evidence="4">TK_41</strain>
    </source>
</reference>
<comment type="subcellular location">
    <subcellularLocation>
        <location evidence="1">Nucleus</location>
    </subcellularLocation>
</comment>
<feature type="compositionally biased region" description="Polar residues" evidence="3">
    <location>
        <begin position="1"/>
        <end position="11"/>
    </location>
</feature>
<dbReference type="Pfam" id="PF11951">
    <property type="entry name" value="Fungal_trans_2"/>
    <property type="match status" value="1"/>
</dbReference>
<dbReference type="PANTHER" id="PTHR37534">
    <property type="entry name" value="TRANSCRIPTIONAL ACTIVATOR PROTEIN UGA3"/>
    <property type="match status" value="1"/>
</dbReference>
<gene>
    <name evidence="4" type="ORF">H2200_006345</name>
</gene>
<feature type="region of interest" description="Disordered" evidence="3">
    <location>
        <begin position="158"/>
        <end position="179"/>
    </location>
</feature>
<evidence type="ECO:0000313" key="4">
    <source>
        <dbReference type="EMBL" id="KAJ9610015.1"/>
    </source>
</evidence>
<dbReference type="GO" id="GO:0005634">
    <property type="term" value="C:nucleus"/>
    <property type="evidence" value="ECO:0007669"/>
    <property type="project" value="UniProtKB-SubCell"/>
</dbReference>
<evidence type="ECO:0000256" key="3">
    <source>
        <dbReference type="SAM" id="MobiDB-lite"/>
    </source>
</evidence>
<feature type="compositionally biased region" description="Polar residues" evidence="3">
    <location>
        <begin position="47"/>
        <end position="56"/>
    </location>
</feature>
<evidence type="ECO:0000256" key="2">
    <source>
        <dbReference type="ARBA" id="ARBA00023242"/>
    </source>
</evidence>
<name>A0AA38XBD3_9EURO</name>
<keyword evidence="5" id="KW-1185">Reference proteome</keyword>
<dbReference type="PANTHER" id="PTHR37534:SF46">
    <property type="entry name" value="ZN(II)2CYS6 TRANSCRIPTION FACTOR (EUROFUNG)"/>
    <property type="match status" value="1"/>
</dbReference>
<feature type="region of interest" description="Disordered" evidence="3">
    <location>
        <begin position="1"/>
        <end position="68"/>
    </location>
</feature>
<dbReference type="InterPro" id="IPR021858">
    <property type="entry name" value="Fun_TF"/>
</dbReference>
<accession>A0AA38XBD3</accession>
<keyword evidence="2" id="KW-0539">Nucleus</keyword>
<evidence type="ECO:0008006" key="6">
    <source>
        <dbReference type="Google" id="ProtNLM"/>
    </source>
</evidence>
<dbReference type="Proteomes" id="UP001172673">
    <property type="component" value="Unassembled WGS sequence"/>
</dbReference>
<feature type="compositionally biased region" description="Basic and acidic residues" evidence="3">
    <location>
        <begin position="35"/>
        <end position="46"/>
    </location>
</feature>
<sequence>MPLTWQQNHSAANKPPKVKTHTPGVSNGTTNQPVEKGKVRSRRNDASPENSPQEFTFITGRPPKRRKHHHMFAEAVKPTKSCSIGGQSGVETLKCSQWPMVPSNVSVLTSPLTNAVPGTISEWQHIQAEPSVIPEVQYPDSPDNESLEQCLTIQQYNSSPATWSQSTPGSTTDSWPESESTRQTHLAWIPEICFATLHDKFSGLLNLYDSEFCKYPITNDFSFNPYRYRPETTKGSRHLLHAILAITSHFQLRSPMQDSPPADALHHKNTAVALYQGALAQTDLYKNGLSLLDTTLALWQLEATVSALNIWRSHLIGAHELLELCGGARKWSTNRKANVQVSMVLWWDAIVALVTRTECVLPYTYLEAVLRYEGRQPWTFYELNGCPRELFVPMTQLANLSARNDSKTVSLLVAEIEQSVREYKYPGEGLATDSDDEEAMQIERDRYHCCEGFRYALLIYILRIFTGPNSRKEQRTFSRISFLSRVCLDHVSACRSTSLIQKQLLFPVFIAGSETRSIAHREFAEEYCRRWYRKFGYQMYMTVLDVMEAVWAEQDAGNEDFWWGDELDNRRAKEGDFVQFCFG</sequence>
<dbReference type="EMBL" id="JAPDRK010000008">
    <property type="protein sequence ID" value="KAJ9610015.1"/>
    <property type="molecule type" value="Genomic_DNA"/>
</dbReference>
<proteinExistence type="predicted"/>
<organism evidence="4 5">
    <name type="scientific">Cladophialophora chaetospira</name>
    <dbReference type="NCBI Taxonomy" id="386627"/>
    <lineage>
        <taxon>Eukaryota</taxon>
        <taxon>Fungi</taxon>
        <taxon>Dikarya</taxon>
        <taxon>Ascomycota</taxon>
        <taxon>Pezizomycotina</taxon>
        <taxon>Eurotiomycetes</taxon>
        <taxon>Chaetothyriomycetidae</taxon>
        <taxon>Chaetothyriales</taxon>
        <taxon>Herpotrichiellaceae</taxon>
        <taxon>Cladophialophora</taxon>
    </lineage>
</organism>
<comment type="caution">
    <text evidence="4">The sequence shown here is derived from an EMBL/GenBank/DDBJ whole genome shotgun (WGS) entry which is preliminary data.</text>
</comment>
<dbReference type="AlphaFoldDB" id="A0AA38XBD3"/>
<protein>
    <recommendedName>
        <fullName evidence="6">Transcription factor domain-containing protein</fullName>
    </recommendedName>
</protein>
<evidence type="ECO:0000256" key="1">
    <source>
        <dbReference type="ARBA" id="ARBA00004123"/>
    </source>
</evidence>
<feature type="compositionally biased region" description="Polar residues" evidence="3">
    <location>
        <begin position="23"/>
        <end position="33"/>
    </location>
</feature>
<evidence type="ECO:0000313" key="5">
    <source>
        <dbReference type="Proteomes" id="UP001172673"/>
    </source>
</evidence>